<evidence type="ECO:0000256" key="8">
    <source>
        <dbReference type="ARBA" id="ARBA00023170"/>
    </source>
</evidence>
<name>A0AAV7KN36_PLEWA</name>
<dbReference type="Gene3D" id="3.40.50.2300">
    <property type="match status" value="2"/>
</dbReference>
<evidence type="ECO:0000256" key="4">
    <source>
        <dbReference type="ARBA" id="ARBA00022729"/>
    </source>
</evidence>
<dbReference type="FunFam" id="3.40.50.2300:FF:000016">
    <property type="entry name" value="Taste 1 receptor member 2"/>
    <property type="match status" value="1"/>
</dbReference>
<gene>
    <name evidence="12" type="ORF">NDU88_000584</name>
</gene>
<accession>A0AAV7KN36</accession>
<keyword evidence="10" id="KW-0807">Transducer</keyword>
<dbReference type="Pfam" id="PF01094">
    <property type="entry name" value="ANF_receptor"/>
    <property type="match status" value="1"/>
</dbReference>
<dbReference type="SUPFAM" id="SSF53822">
    <property type="entry name" value="Periplasmic binding protein-like I"/>
    <property type="match status" value="1"/>
</dbReference>
<dbReference type="PRINTS" id="PR00592">
    <property type="entry name" value="CASENSINGR"/>
</dbReference>
<protein>
    <recommendedName>
        <fullName evidence="11">Receptor ligand binding region domain-containing protein</fullName>
    </recommendedName>
</protein>
<dbReference type="AlphaFoldDB" id="A0AAV7KN36"/>
<keyword evidence="8" id="KW-0675">Receptor</keyword>
<organism evidence="12 13">
    <name type="scientific">Pleurodeles waltl</name>
    <name type="common">Iberian ribbed newt</name>
    <dbReference type="NCBI Taxonomy" id="8319"/>
    <lineage>
        <taxon>Eukaryota</taxon>
        <taxon>Metazoa</taxon>
        <taxon>Chordata</taxon>
        <taxon>Craniata</taxon>
        <taxon>Vertebrata</taxon>
        <taxon>Euteleostomi</taxon>
        <taxon>Amphibia</taxon>
        <taxon>Batrachia</taxon>
        <taxon>Caudata</taxon>
        <taxon>Salamandroidea</taxon>
        <taxon>Salamandridae</taxon>
        <taxon>Pleurodelinae</taxon>
        <taxon>Pleurodeles</taxon>
    </lineage>
</organism>
<evidence type="ECO:0000256" key="6">
    <source>
        <dbReference type="ARBA" id="ARBA00023040"/>
    </source>
</evidence>
<keyword evidence="9" id="KW-0325">Glycoprotein</keyword>
<evidence type="ECO:0000256" key="5">
    <source>
        <dbReference type="ARBA" id="ARBA00022989"/>
    </source>
</evidence>
<keyword evidence="2" id="KW-1003">Cell membrane</keyword>
<evidence type="ECO:0000256" key="3">
    <source>
        <dbReference type="ARBA" id="ARBA00022692"/>
    </source>
</evidence>
<dbReference type="PRINTS" id="PR00248">
    <property type="entry name" value="GPCRMGR"/>
</dbReference>
<evidence type="ECO:0000256" key="2">
    <source>
        <dbReference type="ARBA" id="ARBA00022475"/>
    </source>
</evidence>
<keyword evidence="3" id="KW-0812">Transmembrane</keyword>
<dbReference type="InterPro" id="IPR000068">
    <property type="entry name" value="GPCR_3_Ca_sens_rcpt-rel"/>
</dbReference>
<comment type="subcellular location">
    <subcellularLocation>
        <location evidence="1">Cell membrane</location>
        <topology evidence="1">Multi-pass membrane protein</topology>
    </subcellularLocation>
</comment>
<evidence type="ECO:0000313" key="12">
    <source>
        <dbReference type="EMBL" id="KAJ1080367.1"/>
    </source>
</evidence>
<evidence type="ECO:0000256" key="10">
    <source>
        <dbReference type="ARBA" id="ARBA00023224"/>
    </source>
</evidence>
<evidence type="ECO:0000313" key="13">
    <source>
        <dbReference type="Proteomes" id="UP001066276"/>
    </source>
</evidence>
<proteinExistence type="predicted"/>
<feature type="domain" description="Receptor ligand binding region" evidence="11">
    <location>
        <begin position="22"/>
        <end position="335"/>
    </location>
</feature>
<dbReference type="Proteomes" id="UP001066276">
    <property type="component" value="Chromosome 12"/>
</dbReference>
<evidence type="ECO:0000256" key="7">
    <source>
        <dbReference type="ARBA" id="ARBA00023136"/>
    </source>
</evidence>
<dbReference type="PANTHER" id="PTHR24061">
    <property type="entry name" value="CALCIUM-SENSING RECEPTOR-RELATED"/>
    <property type="match status" value="1"/>
</dbReference>
<keyword evidence="5" id="KW-1133">Transmembrane helix</keyword>
<evidence type="ECO:0000256" key="1">
    <source>
        <dbReference type="ARBA" id="ARBA00004651"/>
    </source>
</evidence>
<keyword evidence="4" id="KW-0732">Signal</keyword>
<evidence type="ECO:0000259" key="11">
    <source>
        <dbReference type="Pfam" id="PF01094"/>
    </source>
</evidence>
<dbReference type="InterPro" id="IPR001828">
    <property type="entry name" value="ANF_lig-bd_rcpt"/>
</dbReference>
<dbReference type="PANTHER" id="PTHR24061:SF599">
    <property type="entry name" value="G-PROTEIN COUPLED RECEPTORS FAMILY 3 PROFILE DOMAIN-CONTAINING PROTEIN"/>
    <property type="match status" value="1"/>
</dbReference>
<dbReference type="GO" id="GO:0004930">
    <property type="term" value="F:G protein-coupled receptor activity"/>
    <property type="evidence" value="ECO:0007669"/>
    <property type="project" value="UniProtKB-KW"/>
</dbReference>
<dbReference type="InterPro" id="IPR028082">
    <property type="entry name" value="Peripla_BP_I"/>
</dbReference>
<keyword evidence="6" id="KW-0297">G-protein coupled receptor</keyword>
<comment type="caution">
    <text evidence="12">The sequence shown here is derived from an EMBL/GenBank/DDBJ whole genome shotgun (WGS) entry which is preliminary data.</text>
</comment>
<evidence type="ECO:0000256" key="9">
    <source>
        <dbReference type="ARBA" id="ARBA00023180"/>
    </source>
</evidence>
<reference evidence="12" key="1">
    <citation type="journal article" date="2022" name="bioRxiv">
        <title>Sequencing and chromosome-scale assembly of the giantPleurodeles waltlgenome.</title>
        <authorList>
            <person name="Brown T."/>
            <person name="Elewa A."/>
            <person name="Iarovenko S."/>
            <person name="Subramanian E."/>
            <person name="Araus A.J."/>
            <person name="Petzold A."/>
            <person name="Susuki M."/>
            <person name="Suzuki K.-i.T."/>
            <person name="Hayashi T."/>
            <person name="Toyoda A."/>
            <person name="Oliveira C."/>
            <person name="Osipova E."/>
            <person name="Leigh N.D."/>
            <person name="Simon A."/>
            <person name="Yun M.H."/>
        </authorList>
    </citation>
    <scope>NUCLEOTIDE SEQUENCE</scope>
    <source>
        <strain evidence="12">20211129_DDA</strain>
        <tissue evidence="12">Liver</tissue>
    </source>
</reference>
<keyword evidence="7" id="KW-0472">Membrane</keyword>
<dbReference type="EMBL" id="JANPWB010000016">
    <property type="protein sequence ID" value="KAJ1080367.1"/>
    <property type="molecule type" value="Genomic_DNA"/>
</dbReference>
<sequence>MTFREPQRIAIKFPPPRLLACFIKVAAISYASSSPLLSDRVQYPSFFRTIPSDDFQSRGLAQLVIHFGWIWVGIVASDDEYGQVGSQIIQQELIKAGACVAFNENIPISRADKNALHIAQVIKNSKANAVVIFSSIAYLIPVLNEMIRLNITGKIWIASEAWSTSVLAPFEKYSDILPGTIGFAIHSGEIGGFQEYFTGIHPAATPGDTFVRRFWEEAFSCQWMDNLLTRDNKTKKCTGAERLDSRPLNSIIDFRLTYNIYKAVYATALALQDLRTCLEGGGPFLQNTCANISAFHPWQLLYYIKKVRLRSEVTETFFDRSGNPPALYDIVNWHRDPETIMKHVKVGSYDASAPLGKTFLINGSTVKWAAGKTQVLATNQTYQLCGYDILMQEAYE</sequence>
<dbReference type="GO" id="GO:0005886">
    <property type="term" value="C:plasma membrane"/>
    <property type="evidence" value="ECO:0007669"/>
    <property type="project" value="UniProtKB-SubCell"/>
</dbReference>
<dbReference type="InterPro" id="IPR000337">
    <property type="entry name" value="GPCR_3"/>
</dbReference>
<keyword evidence="13" id="KW-1185">Reference proteome</keyword>